<protein>
    <submittedName>
        <fullName evidence="3">Uncharacterized protein</fullName>
    </submittedName>
</protein>
<sequence length="646" mass="72048">MPKQYVLFGRPVPRLGTRHTSLLLVTISLFAVFSLFFMLPSAIPTGPSLQIADHKFSIPKSFKSPWKSMSPWKAPAHEPPRQMNDTSGETSWYSNWKWLSYPFSSSVTLDENRLLLPDLLERTPIYCYYDNTLEKDKESREVESDLLLSWRRAWWAQGFKPIILGPADAMKNSKYEELQKLLPEKKLDPTLMTDLMRWLAWENMGGGLLAHYLLFPMGAYNDPLLTFLRRGEYPKLTRWKDLDEGLFAAPKADVAAAVTLATASPKLKSAKDFLESIGADKENAFAVDEPPKSLAFYGARQLAAKYSKVAEAITASHVKGFTALNQLINSHLHLTWQNLFSSGIAVVKPLPHHTTHMISPAYELALRLTHCPESPLPSSCPPNLLKCSPCVAAHPMKVSTPSNYENTSTLYTIGTVPHPYTAASLSSLREEISISWIRRDSPRDPWLGDLTKRVLGTGVSGGPRVLRFKQAVASELGAAHSLWLLAERKLPEDLVNWHFGFPVPTEATWADEGKSETPVPGPERRPPPPPHDPKDGPIATPEELALEPALLSKALTVVGDAKGKLKATKEQVAVREAIEAWNLADTEAWRFARAFLARKAVEREKWEEEEAKYADGMGSEKKPRAGSSSGVLDRWLDRGSSKDKKD</sequence>
<feature type="compositionally biased region" description="Basic and acidic residues" evidence="1">
    <location>
        <begin position="522"/>
        <end position="535"/>
    </location>
</feature>
<dbReference type="PANTHER" id="PTHR42055">
    <property type="entry name" value="YALI0E03476P"/>
    <property type="match status" value="1"/>
</dbReference>
<feature type="region of interest" description="Disordered" evidence="1">
    <location>
        <begin position="508"/>
        <end position="540"/>
    </location>
</feature>
<dbReference type="EMBL" id="JAUEDM010000006">
    <property type="protein sequence ID" value="KAK3314787.1"/>
    <property type="molecule type" value="Genomic_DNA"/>
</dbReference>
<dbReference type="AlphaFoldDB" id="A0AAE0HYC4"/>
<keyword evidence="2" id="KW-1133">Transmembrane helix</keyword>
<gene>
    <name evidence="3" type="ORF">B0H66DRAFT_322260</name>
</gene>
<dbReference type="Proteomes" id="UP001283341">
    <property type="component" value="Unassembled WGS sequence"/>
</dbReference>
<keyword evidence="4" id="KW-1185">Reference proteome</keyword>
<keyword evidence="2" id="KW-0472">Membrane</keyword>
<accession>A0AAE0HYC4</accession>
<feature type="compositionally biased region" description="Basic and acidic residues" evidence="1">
    <location>
        <begin position="634"/>
        <end position="646"/>
    </location>
</feature>
<name>A0AAE0HYC4_9PEZI</name>
<organism evidence="3 4">
    <name type="scientific">Apodospora peruviana</name>
    <dbReference type="NCBI Taxonomy" id="516989"/>
    <lineage>
        <taxon>Eukaryota</taxon>
        <taxon>Fungi</taxon>
        <taxon>Dikarya</taxon>
        <taxon>Ascomycota</taxon>
        <taxon>Pezizomycotina</taxon>
        <taxon>Sordariomycetes</taxon>
        <taxon>Sordariomycetidae</taxon>
        <taxon>Sordariales</taxon>
        <taxon>Lasiosphaeriaceae</taxon>
        <taxon>Apodospora</taxon>
    </lineage>
</organism>
<evidence type="ECO:0000313" key="4">
    <source>
        <dbReference type="Proteomes" id="UP001283341"/>
    </source>
</evidence>
<evidence type="ECO:0000256" key="2">
    <source>
        <dbReference type="SAM" id="Phobius"/>
    </source>
</evidence>
<reference evidence="3" key="2">
    <citation type="submission" date="2023-06" db="EMBL/GenBank/DDBJ databases">
        <authorList>
            <consortium name="Lawrence Berkeley National Laboratory"/>
            <person name="Haridas S."/>
            <person name="Hensen N."/>
            <person name="Bonometti L."/>
            <person name="Westerberg I."/>
            <person name="Brannstrom I.O."/>
            <person name="Guillou S."/>
            <person name="Cros-Aarteil S."/>
            <person name="Calhoun S."/>
            <person name="Kuo A."/>
            <person name="Mondo S."/>
            <person name="Pangilinan J."/>
            <person name="Riley R."/>
            <person name="Labutti K."/>
            <person name="Andreopoulos B."/>
            <person name="Lipzen A."/>
            <person name="Chen C."/>
            <person name="Yanf M."/>
            <person name="Daum C."/>
            <person name="Ng V."/>
            <person name="Clum A."/>
            <person name="Steindorff A."/>
            <person name="Ohm R."/>
            <person name="Martin F."/>
            <person name="Silar P."/>
            <person name="Natvig D."/>
            <person name="Lalanne C."/>
            <person name="Gautier V."/>
            <person name="Ament-Velasquez S.L."/>
            <person name="Kruys A."/>
            <person name="Hutchinson M.I."/>
            <person name="Powell A.J."/>
            <person name="Barry K."/>
            <person name="Miller A.N."/>
            <person name="Grigoriev I.V."/>
            <person name="Debuchy R."/>
            <person name="Gladieux P."/>
            <person name="Thoren M.H."/>
            <person name="Johannesson H."/>
        </authorList>
    </citation>
    <scope>NUCLEOTIDE SEQUENCE</scope>
    <source>
        <strain evidence="3">CBS 118394</strain>
    </source>
</reference>
<evidence type="ECO:0000313" key="3">
    <source>
        <dbReference type="EMBL" id="KAK3314787.1"/>
    </source>
</evidence>
<evidence type="ECO:0000256" key="1">
    <source>
        <dbReference type="SAM" id="MobiDB-lite"/>
    </source>
</evidence>
<keyword evidence="2" id="KW-0812">Transmembrane</keyword>
<reference evidence="3" key="1">
    <citation type="journal article" date="2023" name="Mol. Phylogenet. Evol.">
        <title>Genome-scale phylogeny and comparative genomics of the fungal order Sordariales.</title>
        <authorList>
            <person name="Hensen N."/>
            <person name="Bonometti L."/>
            <person name="Westerberg I."/>
            <person name="Brannstrom I.O."/>
            <person name="Guillou S."/>
            <person name="Cros-Aarteil S."/>
            <person name="Calhoun S."/>
            <person name="Haridas S."/>
            <person name="Kuo A."/>
            <person name="Mondo S."/>
            <person name="Pangilinan J."/>
            <person name="Riley R."/>
            <person name="LaButti K."/>
            <person name="Andreopoulos B."/>
            <person name="Lipzen A."/>
            <person name="Chen C."/>
            <person name="Yan M."/>
            <person name="Daum C."/>
            <person name="Ng V."/>
            <person name="Clum A."/>
            <person name="Steindorff A."/>
            <person name="Ohm R.A."/>
            <person name="Martin F."/>
            <person name="Silar P."/>
            <person name="Natvig D.O."/>
            <person name="Lalanne C."/>
            <person name="Gautier V."/>
            <person name="Ament-Velasquez S.L."/>
            <person name="Kruys A."/>
            <person name="Hutchinson M.I."/>
            <person name="Powell A.J."/>
            <person name="Barry K."/>
            <person name="Miller A.N."/>
            <person name="Grigoriev I.V."/>
            <person name="Debuchy R."/>
            <person name="Gladieux P."/>
            <person name="Hiltunen Thoren M."/>
            <person name="Johannesson H."/>
        </authorList>
    </citation>
    <scope>NUCLEOTIDE SEQUENCE</scope>
    <source>
        <strain evidence="3">CBS 118394</strain>
    </source>
</reference>
<comment type="caution">
    <text evidence="3">The sequence shown here is derived from an EMBL/GenBank/DDBJ whole genome shotgun (WGS) entry which is preliminary data.</text>
</comment>
<proteinExistence type="predicted"/>
<dbReference type="PANTHER" id="PTHR42055:SF1">
    <property type="entry name" value="YALI0E03476P"/>
    <property type="match status" value="1"/>
</dbReference>
<feature type="region of interest" description="Disordered" evidence="1">
    <location>
        <begin position="605"/>
        <end position="646"/>
    </location>
</feature>
<feature type="transmembrane region" description="Helical" evidence="2">
    <location>
        <begin position="21"/>
        <end position="39"/>
    </location>
</feature>